<comment type="caution">
    <text evidence="4">The sequence shown here is derived from an EMBL/GenBank/DDBJ whole genome shotgun (WGS) entry which is preliminary data.</text>
</comment>
<evidence type="ECO:0000259" key="3">
    <source>
        <dbReference type="PROSITE" id="PS50977"/>
    </source>
</evidence>
<dbReference type="EMBL" id="BAAAME010000002">
    <property type="protein sequence ID" value="GAA1725258.1"/>
    <property type="molecule type" value="Genomic_DNA"/>
</dbReference>
<protein>
    <submittedName>
        <fullName evidence="4">TetR/AcrR family transcriptional regulator</fullName>
    </submittedName>
</protein>
<dbReference type="InterPro" id="IPR001647">
    <property type="entry name" value="HTH_TetR"/>
</dbReference>
<evidence type="ECO:0000313" key="5">
    <source>
        <dbReference type="Proteomes" id="UP001501057"/>
    </source>
</evidence>
<feature type="domain" description="HTH tetR-type" evidence="3">
    <location>
        <begin position="20"/>
        <end position="80"/>
    </location>
</feature>
<dbReference type="SUPFAM" id="SSF46689">
    <property type="entry name" value="Homeodomain-like"/>
    <property type="match status" value="1"/>
</dbReference>
<evidence type="ECO:0000313" key="4">
    <source>
        <dbReference type="EMBL" id="GAA1725258.1"/>
    </source>
</evidence>
<feature type="DNA-binding region" description="H-T-H motif" evidence="2">
    <location>
        <begin position="43"/>
        <end position="62"/>
    </location>
</feature>
<dbReference type="Pfam" id="PF00440">
    <property type="entry name" value="TetR_N"/>
    <property type="match status" value="1"/>
</dbReference>
<keyword evidence="1 2" id="KW-0238">DNA-binding</keyword>
<dbReference type="InterPro" id="IPR036271">
    <property type="entry name" value="Tet_transcr_reg_TetR-rel_C_sf"/>
</dbReference>
<organism evidence="4 5">
    <name type="scientific">Aeromicrobium alkaliterrae</name>
    <dbReference type="NCBI Taxonomy" id="302168"/>
    <lineage>
        <taxon>Bacteria</taxon>
        <taxon>Bacillati</taxon>
        <taxon>Actinomycetota</taxon>
        <taxon>Actinomycetes</taxon>
        <taxon>Propionibacteriales</taxon>
        <taxon>Nocardioidaceae</taxon>
        <taxon>Aeromicrobium</taxon>
    </lineage>
</organism>
<dbReference type="PANTHER" id="PTHR30055">
    <property type="entry name" value="HTH-TYPE TRANSCRIPTIONAL REGULATOR RUTR"/>
    <property type="match status" value="1"/>
</dbReference>
<accession>A0ABP4VJP8</accession>
<proteinExistence type="predicted"/>
<evidence type="ECO:0000256" key="2">
    <source>
        <dbReference type="PROSITE-ProRule" id="PRU00335"/>
    </source>
</evidence>
<reference evidence="5" key="1">
    <citation type="journal article" date="2019" name="Int. J. Syst. Evol. Microbiol.">
        <title>The Global Catalogue of Microorganisms (GCM) 10K type strain sequencing project: providing services to taxonomists for standard genome sequencing and annotation.</title>
        <authorList>
            <consortium name="The Broad Institute Genomics Platform"/>
            <consortium name="The Broad Institute Genome Sequencing Center for Infectious Disease"/>
            <person name="Wu L."/>
            <person name="Ma J."/>
        </authorList>
    </citation>
    <scope>NUCLEOTIDE SEQUENCE [LARGE SCALE GENOMIC DNA]</scope>
    <source>
        <strain evidence="5">JCM 13518</strain>
    </source>
</reference>
<evidence type="ECO:0000256" key="1">
    <source>
        <dbReference type="ARBA" id="ARBA00023125"/>
    </source>
</evidence>
<dbReference type="Gene3D" id="1.10.357.10">
    <property type="entry name" value="Tetracycline Repressor, domain 2"/>
    <property type="match status" value="1"/>
</dbReference>
<dbReference type="InterPro" id="IPR009057">
    <property type="entry name" value="Homeodomain-like_sf"/>
</dbReference>
<dbReference type="Proteomes" id="UP001501057">
    <property type="component" value="Unassembled WGS sequence"/>
</dbReference>
<gene>
    <name evidence="4" type="ORF">GCM10009710_02520</name>
</gene>
<dbReference type="PROSITE" id="PS50977">
    <property type="entry name" value="HTH_TETR_2"/>
    <property type="match status" value="1"/>
</dbReference>
<dbReference type="SUPFAM" id="SSF48498">
    <property type="entry name" value="Tetracyclin repressor-like, C-terminal domain"/>
    <property type="match status" value="1"/>
</dbReference>
<keyword evidence="5" id="KW-1185">Reference proteome</keyword>
<sequence>MSTPPVERRYRGVSAEDRRSGRREKLVEAGLDLVGQRGVSAVTAESVATEAGLTKRYFYESFADRDVLLRALVDDLLGDVQVAIAEALTGTPDDVGARISATVRALVDTLAADPRRARLYAETGAHDALRTRREEALDDYAMLLMVDVLRGDPTDPHLRLTARLVVAGTTDVVSHWLAGDLDLTRDELVADVSAIGVALAP</sequence>
<name>A0ABP4VJP8_9ACTN</name>
<dbReference type="RefSeq" id="WP_344196893.1">
    <property type="nucleotide sequence ID" value="NZ_BAAAME010000002.1"/>
</dbReference>
<dbReference type="InterPro" id="IPR050109">
    <property type="entry name" value="HTH-type_TetR-like_transc_reg"/>
</dbReference>
<dbReference type="PANTHER" id="PTHR30055:SF226">
    <property type="entry name" value="HTH-TYPE TRANSCRIPTIONAL REGULATOR PKSA"/>
    <property type="match status" value="1"/>
</dbReference>